<dbReference type="OrthoDB" id="6782434at2759"/>
<evidence type="ECO:0000313" key="2">
    <source>
        <dbReference type="Proteomes" id="UP000499080"/>
    </source>
</evidence>
<reference evidence="1 2" key="1">
    <citation type="journal article" date="2019" name="Sci. Rep.">
        <title>Orb-weaving spider Araneus ventricosus genome elucidates the spidroin gene catalogue.</title>
        <authorList>
            <person name="Kono N."/>
            <person name="Nakamura H."/>
            <person name="Ohtoshi R."/>
            <person name="Moran D.A.P."/>
            <person name="Shinohara A."/>
            <person name="Yoshida Y."/>
            <person name="Fujiwara M."/>
            <person name="Mori M."/>
            <person name="Tomita M."/>
            <person name="Arakawa K."/>
        </authorList>
    </citation>
    <scope>NUCLEOTIDE SEQUENCE [LARGE SCALE GENOMIC DNA]</scope>
</reference>
<dbReference type="Proteomes" id="UP000499080">
    <property type="component" value="Unassembled WGS sequence"/>
</dbReference>
<sequence length="94" mass="10318">MEKDNTTAFEVAEAHKALKRNLTERKASNFVTMRDARGSPGPKGCSFSARRDFVARYTPSCAITMDSPTSALAACDRDKISQSIVSPCRRCLLC</sequence>
<dbReference type="AlphaFoldDB" id="A0A4Y2FU50"/>
<evidence type="ECO:0000313" key="1">
    <source>
        <dbReference type="EMBL" id="GBM44681.1"/>
    </source>
</evidence>
<gene>
    <name evidence="1" type="ORF">AVEN_114523_1</name>
</gene>
<keyword evidence="2" id="KW-1185">Reference proteome</keyword>
<proteinExistence type="predicted"/>
<name>A0A4Y2FU50_ARAVE</name>
<comment type="caution">
    <text evidence="1">The sequence shown here is derived from an EMBL/GenBank/DDBJ whole genome shotgun (WGS) entry which is preliminary data.</text>
</comment>
<accession>A0A4Y2FU50</accession>
<dbReference type="EMBL" id="BGPR01097206">
    <property type="protein sequence ID" value="GBM44681.1"/>
    <property type="molecule type" value="Genomic_DNA"/>
</dbReference>
<organism evidence="1 2">
    <name type="scientific">Araneus ventricosus</name>
    <name type="common">Orbweaver spider</name>
    <name type="synonym">Epeira ventricosa</name>
    <dbReference type="NCBI Taxonomy" id="182803"/>
    <lineage>
        <taxon>Eukaryota</taxon>
        <taxon>Metazoa</taxon>
        <taxon>Ecdysozoa</taxon>
        <taxon>Arthropoda</taxon>
        <taxon>Chelicerata</taxon>
        <taxon>Arachnida</taxon>
        <taxon>Araneae</taxon>
        <taxon>Araneomorphae</taxon>
        <taxon>Entelegynae</taxon>
        <taxon>Araneoidea</taxon>
        <taxon>Araneidae</taxon>
        <taxon>Araneus</taxon>
    </lineage>
</organism>
<protein>
    <submittedName>
        <fullName evidence="1">Uncharacterized protein</fullName>
    </submittedName>
</protein>